<dbReference type="InterPro" id="IPR001387">
    <property type="entry name" value="Cro/C1-type_HTH"/>
</dbReference>
<proteinExistence type="predicted"/>
<organism evidence="2 3">
    <name type="scientific">Streptomyces cinereospinus</name>
    <dbReference type="NCBI Taxonomy" id="285561"/>
    <lineage>
        <taxon>Bacteria</taxon>
        <taxon>Bacillati</taxon>
        <taxon>Actinomycetota</taxon>
        <taxon>Actinomycetes</taxon>
        <taxon>Kitasatosporales</taxon>
        <taxon>Streptomycetaceae</taxon>
        <taxon>Streptomyces</taxon>
    </lineage>
</organism>
<dbReference type="Proteomes" id="UP001589709">
    <property type="component" value="Unassembled WGS sequence"/>
</dbReference>
<gene>
    <name evidence="2" type="ORF">ACFF45_04505</name>
</gene>
<feature type="domain" description="HTH cro/C1-type" evidence="1">
    <location>
        <begin position="14"/>
        <end position="62"/>
    </location>
</feature>
<dbReference type="CDD" id="cd00093">
    <property type="entry name" value="HTH_XRE"/>
    <property type="match status" value="1"/>
</dbReference>
<dbReference type="InterPro" id="IPR010982">
    <property type="entry name" value="Lambda_DNA-bd_dom_sf"/>
</dbReference>
<dbReference type="EMBL" id="JBHMCY010000006">
    <property type="protein sequence ID" value="MFB9462005.1"/>
    <property type="molecule type" value="Genomic_DNA"/>
</dbReference>
<evidence type="ECO:0000313" key="3">
    <source>
        <dbReference type="Proteomes" id="UP001589709"/>
    </source>
</evidence>
<dbReference type="Pfam" id="PF01381">
    <property type="entry name" value="HTH_3"/>
    <property type="match status" value="1"/>
</dbReference>
<protein>
    <submittedName>
        <fullName evidence="2">Helix-turn-helix domain-containing protein</fullName>
    </submittedName>
</protein>
<comment type="caution">
    <text evidence="2">The sequence shown here is derived from an EMBL/GenBank/DDBJ whole genome shotgun (WGS) entry which is preliminary data.</text>
</comment>
<reference evidence="2 3" key="1">
    <citation type="submission" date="2024-09" db="EMBL/GenBank/DDBJ databases">
        <authorList>
            <person name="Sun Q."/>
            <person name="Mori K."/>
        </authorList>
    </citation>
    <scope>NUCLEOTIDE SEQUENCE [LARGE SCALE GENOMIC DNA]</scope>
    <source>
        <strain evidence="2 3">JCM 6917</strain>
    </source>
</reference>
<dbReference type="RefSeq" id="WP_381342147.1">
    <property type="nucleotide sequence ID" value="NZ_JBHMCY010000006.1"/>
</dbReference>
<dbReference type="SMART" id="SM00530">
    <property type="entry name" value="HTH_XRE"/>
    <property type="match status" value="1"/>
</dbReference>
<evidence type="ECO:0000313" key="2">
    <source>
        <dbReference type="EMBL" id="MFB9462005.1"/>
    </source>
</evidence>
<name>A0ABV5MVG5_9ACTN</name>
<dbReference type="PROSITE" id="PS50943">
    <property type="entry name" value="HTH_CROC1"/>
    <property type="match status" value="1"/>
</dbReference>
<accession>A0ABV5MVG5</accession>
<sequence>MKEFSVWLGEMLTQRAMSQKKLAELTGVTGAAVNGWVNGRSEPRYEKIAAIAKALDVDVEDAVNRRTPMTPSSDVQWIFRVAPEDGGREGGNAATFAFSPSLEVLAREATQNSLDEQLPGTEPVTVRYTVHELTGQHLDHFMSALGWGSIEKHIVAAADARQKVGRVLRDGLQELRRTRRLILLRVDDYNATGLTGPEFDDGRFARVVRRTLDSGKVGAQGGSYGLGKAALWATSRFGLVLVNSTLSAPEGGRTQRRMAGRLELPWHTLGGVEYAGPGWFGTVDPERRNTAQSWWGDEEAATSLYLERDDPAPGTTFLVVGAFDGTGESEDLEDLHERLVASLARNFWASMVGGRQEGAKLRASVAAFKNGKPVKPEEFIDPHVYEPARSRAVQAFLDAETVEELTDRHQVLQTSVPLELRRRKDDPDTKDPGVHEAVLLVTPAGDEDEQPDCIAYMRSTRMVVRYKRVGDLPLGHRPFQAVLLAGAATRSGTPDAEAAEQLLRTAEPPDHNDWEGTEDLTATYERGARQKIIDFKRLAEQKVREVLRGQEDDTAQDEGPEVLRELLRLDPPKVVRTHGFPTVKAITGAIDDTGAWEVTVTVKLPKREEPWVLTAIPRFATRSSGPVSVEWSELSPIDCCELTPHGNLVFRDGAVQGKFRGITDTSSHPVSAAMSQVMVDIRRAKEELS</sequence>
<dbReference type="Gene3D" id="1.10.260.40">
    <property type="entry name" value="lambda repressor-like DNA-binding domains"/>
    <property type="match status" value="1"/>
</dbReference>
<dbReference type="SUPFAM" id="SSF47413">
    <property type="entry name" value="lambda repressor-like DNA-binding domains"/>
    <property type="match status" value="1"/>
</dbReference>
<evidence type="ECO:0000259" key="1">
    <source>
        <dbReference type="PROSITE" id="PS50943"/>
    </source>
</evidence>
<keyword evidence="3" id="KW-1185">Reference proteome</keyword>